<dbReference type="EMBL" id="MOEA01000003">
    <property type="protein sequence ID" value="OIK20938.1"/>
    <property type="molecule type" value="Genomic_DNA"/>
</dbReference>
<dbReference type="AlphaFoldDB" id="A0AAP7N8U8"/>
<evidence type="ECO:0000313" key="2">
    <source>
        <dbReference type="EMBL" id="OIK20938.1"/>
    </source>
</evidence>
<dbReference type="Proteomes" id="UP000180036">
    <property type="component" value="Unassembled WGS sequence"/>
</dbReference>
<sequence length="75" mass="9094">MIKSNLKPILDERNISIRKLSNDIDHGFNTVRKLYHDEMERFPRDLLDKVCTYLNIELHELLIYKKDQKDIDHLK</sequence>
<accession>A0AAP7N8U8</accession>
<dbReference type="SUPFAM" id="SSF47413">
    <property type="entry name" value="lambda repressor-like DNA-binding domains"/>
    <property type="match status" value="1"/>
</dbReference>
<evidence type="ECO:0000259" key="1">
    <source>
        <dbReference type="Pfam" id="PF13443"/>
    </source>
</evidence>
<organism evidence="2 3">
    <name type="scientific">Bacillus amyloliquefaciens</name>
    <name type="common">Bacillus velezensis</name>
    <dbReference type="NCBI Taxonomy" id="1390"/>
    <lineage>
        <taxon>Bacteria</taxon>
        <taxon>Bacillati</taxon>
        <taxon>Bacillota</taxon>
        <taxon>Bacilli</taxon>
        <taxon>Bacillales</taxon>
        <taxon>Bacillaceae</taxon>
        <taxon>Bacillus</taxon>
        <taxon>Bacillus amyloliquefaciens group</taxon>
    </lineage>
</organism>
<dbReference type="InterPro" id="IPR001387">
    <property type="entry name" value="Cro/C1-type_HTH"/>
</dbReference>
<protein>
    <recommendedName>
        <fullName evidence="1">HTH cro/C1-type domain-containing protein</fullName>
    </recommendedName>
</protein>
<dbReference type="GO" id="GO:0003677">
    <property type="term" value="F:DNA binding"/>
    <property type="evidence" value="ECO:0007669"/>
    <property type="project" value="InterPro"/>
</dbReference>
<dbReference type="InterPro" id="IPR010982">
    <property type="entry name" value="Lambda_DNA-bd_dom_sf"/>
</dbReference>
<name>A0AAP7N8U8_BACAM</name>
<dbReference type="Pfam" id="PF13443">
    <property type="entry name" value="HTH_26"/>
    <property type="match status" value="1"/>
</dbReference>
<gene>
    <name evidence="2" type="ORF">BKP66_15110</name>
</gene>
<dbReference type="Gene3D" id="1.10.260.40">
    <property type="entry name" value="lambda repressor-like DNA-binding domains"/>
    <property type="match status" value="1"/>
</dbReference>
<feature type="domain" description="HTH cro/C1-type" evidence="1">
    <location>
        <begin position="5"/>
        <end position="67"/>
    </location>
</feature>
<proteinExistence type="predicted"/>
<comment type="caution">
    <text evidence="2">The sequence shown here is derived from an EMBL/GenBank/DDBJ whole genome shotgun (WGS) entry which is preliminary data.</text>
</comment>
<dbReference type="RefSeq" id="WP_071348181.1">
    <property type="nucleotide sequence ID" value="NZ_CP187241.1"/>
</dbReference>
<reference evidence="2 3" key="1">
    <citation type="submission" date="2016-10" db="EMBL/GenBank/DDBJ databases">
        <authorList>
            <person name="Marach S."/>
            <person name="Prathuangwong S."/>
            <person name="Takikawa Y."/>
            <person name="Dohra H."/>
        </authorList>
    </citation>
    <scope>NUCLEOTIDE SEQUENCE [LARGE SCALE GENOMIC DNA]</scope>
    <source>
        <strain evidence="2 3">K2</strain>
    </source>
</reference>
<evidence type="ECO:0000313" key="3">
    <source>
        <dbReference type="Proteomes" id="UP000180036"/>
    </source>
</evidence>